<name>A0A0W0GAI4_MONRR</name>
<feature type="compositionally biased region" description="Gly residues" evidence="8">
    <location>
        <begin position="1213"/>
        <end position="1222"/>
    </location>
</feature>
<dbReference type="InterPro" id="IPR000719">
    <property type="entry name" value="Prot_kinase_dom"/>
</dbReference>
<dbReference type="InterPro" id="IPR011009">
    <property type="entry name" value="Kinase-like_dom_sf"/>
</dbReference>
<evidence type="ECO:0000256" key="1">
    <source>
        <dbReference type="ARBA" id="ARBA00012513"/>
    </source>
</evidence>
<feature type="region of interest" description="Disordered" evidence="8">
    <location>
        <begin position="518"/>
        <end position="594"/>
    </location>
</feature>
<dbReference type="FunFam" id="1.25.10.10:FF:000583">
    <property type="entry name" value="MAP3K epsilon protein kinase 1"/>
    <property type="match status" value="1"/>
</dbReference>
<evidence type="ECO:0000313" key="10">
    <source>
        <dbReference type="EMBL" id="KTB45560.1"/>
    </source>
</evidence>
<keyword evidence="3" id="KW-0479">Metal-binding</keyword>
<dbReference type="PROSITE" id="PS50011">
    <property type="entry name" value="PROTEIN_KINASE_DOM"/>
    <property type="match status" value="1"/>
</dbReference>
<keyword evidence="5 7" id="KW-0067">ATP-binding</keyword>
<dbReference type="SUPFAM" id="SSF48371">
    <property type="entry name" value="ARM repeat"/>
    <property type="match status" value="1"/>
</dbReference>
<dbReference type="GO" id="GO:0046872">
    <property type="term" value="F:metal ion binding"/>
    <property type="evidence" value="ECO:0007669"/>
    <property type="project" value="UniProtKB-KW"/>
</dbReference>
<dbReference type="InterPro" id="IPR050629">
    <property type="entry name" value="STE20/SPS1-PAK"/>
</dbReference>
<evidence type="ECO:0000313" key="11">
    <source>
        <dbReference type="Proteomes" id="UP000054988"/>
    </source>
</evidence>
<evidence type="ECO:0000256" key="6">
    <source>
        <dbReference type="ARBA" id="ARBA00025754"/>
    </source>
</evidence>
<feature type="compositionally biased region" description="Gly residues" evidence="8">
    <location>
        <begin position="584"/>
        <end position="593"/>
    </location>
</feature>
<evidence type="ECO:0000256" key="3">
    <source>
        <dbReference type="ARBA" id="ARBA00022723"/>
    </source>
</evidence>
<dbReference type="Gene3D" id="1.10.510.10">
    <property type="entry name" value="Transferase(Phosphotransferase) domain 1"/>
    <property type="match status" value="1"/>
</dbReference>
<dbReference type="EMBL" id="LATX01000668">
    <property type="protein sequence ID" value="KTB45560.1"/>
    <property type="molecule type" value="Genomic_DNA"/>
</dbReference>
<dbReference type="GO" id="GO:0005524">
    <property type="term" value="F:ATP binding"/>
    <property type="evidence" value="ECO:0007669"/>
    <property type="project" value="UniProtKB-UniRule"/>
</dbReference>
<dbReference type="Gene3D" id="1.25.10.10">
    <property type="entry name" value="Leucine-rich Repeat Variant"/>
    <property type="match status" value="3"/>
</dbReference>
<dbReference type="GO" id="GO:0004674">
    <property type="term" value="F:protein serine/threonine kinase activity"/>
    <property type="evidence" value="ECO:0007669"/>
    <property type="project" value="UniProtKB-EC"/>
</dbReference>
<evidence type="ECO:0000256" key="7">
    <source>
        <dbReference type="PROSITE-ProRule" id="PRU10141"/>
    </source>
</evidence>
<dbReference type="InterPro" id="IPR008271">
    <property type="entry name" value="Ser/Thr_kinase_AS"/>
</dbReference>
<dbReference type="eggNOG" id="KOG0198">
    <property type="taxonomic scope" value="Eukaryota"/>
</dbReference>
<dbReference type="SUPFAM" id="SSF56112">
    <property type="entry name" value="Protein kinase-like (PK-like)"/>
    <property type="match status" value="1"/>
</dbReference>
<feature type="region of interest" description="Disordered" evidence="8">
    <location>
        <begin position="423"/>
        <end position="461"/>
    </location>
</feature>
<comment type="caution">
    <text evidence="10">The sequence shown here is derived from an EMBL/GenBank/DDBJ whole genome shotgun (WGS) entry which is preliminary data.</text>
</comment>
<feature type="compositionally biased region" description="Basic and acidic residues" evidence="8">
    <location>
        <begin position="423"/>
        <end position="442"/>
    </location>
</feature>
<dbReference type="PROSITE" id="PS00107">
    <property type="entry name" value="PROTEIN_KINASE_ATP"/>
    <property type="match status" value="1"/>
</dbReference>
<evidence type="ECO:0000256" key="8">
    <source>
        <dbReference type="SAM" id="MobiDB-lite"/>
    </source>
</evidence>
<proteinExistence type="inferred from homology"/>
<dbReference type="InterPro" id="IPR011989">
    <property type="entry name" value="ARM-like"/>
</dbReference>
<protein>
    <recommendedName>
        <fullName evidence="1">non-specific serine/threonine protein kinase</fullName>
        <ecNumber evidence="1">2.7.11.1</ecNumber>
    </recommendedName>
</protein>
<organism evidence="10 11">
    <name type="scientific">Moniliophthora roreri</name>
    <name type="common">Frosty pod rot fungus</name>
    <name type="synonym">Monilia roreri</name>
    <dbReference type="NCBI Taxonomy" id="221103"/>
    <lineage>
        <taxon>Eukaryota</taxon>
        <taxon>Fungi</taxon>
        <taxon>Dikarya</taxon>
        <taxon>Basidiomycota</taxon>
        <taxon>Agaricomycotina</taxon>
        <taxon>Agaricomycetes</taxon>
        <taxon>Agaricomycetidae</taxon>
        <taxon>Agaricales</taxon>
        <taxon>Marasmiineae</taxon>
        <taxon>Marasmiaceae</taxon>
        <taxon>Moniliophthora</taxon>
    </lineage>
</organism>
<dbReference type="InterPro" id="IPR017441">
    <property type="entry name" value="Protein_kinase_ATP_BS"/>
</dbReference>
<feature type="compositionally biased region" description="Basic and acidic residues" evidence="8">
    <location>
        <begin position="531"/>
        <end position="540"/>
    </location>
</feature>
<dbReference type="SMART" id="SM00220">
    <property type="entry name" value="S_TKc"/>
    <property type="match status" value="1"/>
</dbReference>
<feature type="binding site" evidence="7">
    <location>
        <position position="53"/>
    </location>
    <ligand>
        <name>ATP</name>
        <dbReference type="ChEBI" id="CHEBI:30616"/>
    </ligand>
</feature>
<feature type="region of interest" description="Disordered" evidence="8">
    <location>
        <begin position="323"/>
        <end position="358"/>
    </location>
</feature>
<keyword evidence="4 7" id="KW-0547">Nucleotide-binding</keyword>
<gene>
    <name evidence="10" type="ORF">WG66_1907</name>
</gene>
<dbReference type="PROSITE" id="PS00108">
    <property type="entry name" value="PROTEIN_KINASE_ST"/>
    <property type="match status" value="1"/>
</dbReference>
<sequence length="1289" mass="141011">MTTPSKSAITKSNGSNASKSLHDYQLGDSLGKGAFGQVYRALNWATGETVAVKEIQLSNIPKSDLGEIMSEIDLLKNLNHPNIVKYKGFVKTREFLYIILEFCENGSLHGIIKRFGKFPESLVAVYISQVLEGLVYLHDQGVIHRDIKGANILTNKDGTVKLADFGVASSTTTGAVSNDAVVGSPYWMAPEVIEQSGATTASDIWSVGCVVIELLEGAPPYHDLDPMPALFRIVQDDYPPIPEGASPVVKDFLMHCFQKDCNFRISAKKLLRHPWMVSARRQMAVAEGSSDTEDKSKAAGRPLSNYNYDEAVLKVQAWNEALKSPSRPSKHPNRGQNQPFRPPSPTPRGALGLSPSEMVIPFSNSAGSVPTVGAPARKGTGINLVEKIQPMSFVLSAPEEQTDNWDDDFEEGISFTKLQALEERTSTDDEKGGEIEADDNARTIKPNKSPGPSVVPLAKPPSADMNPIIEDYSDLAAGEDELDLESKLADFKMKNSVRRGLFHPDDIKVFGLNFNLNTSPGPKTAPLPDLAEPRPFDRPTRPSLSPISGSSSRSSSRTNSLNNNKASPPSLRGHARSYSFVSTGSGGSGGGSMGRAEARRLQSAAEFGKYTEDDDEDYEDVFGKPNGTASEHPMEALKLNTRLSNRSWLGDEDSDEEDPFAEIDEGFSEDDLEANLQRDKYARLCNQVNSLIDELTPSAPDFQLRDACDQLLTIMADTPDMQMQLVSSHGMLAILEVLEGKCSRDVTMKLLQIINVLVTADVGVLESFCLIGGIPVMMGFTSKKHPSECRLEASNFIRLLCHTSVLTLQMFISCRGLKILVDLLDEDYSEQTELVVHALNGIGSVFELQSPTTKNDFCRMFIREGLLDPLSSALLNVMASRGPSSAEMNKKIIQILLVFSQVSQSDIHVRNALGTRKVVRRLLRACELLEPECLVLMLKAVKHLSMSVTLLDVLQNANAIEILIHILEEQSMSPHSTEMSNHIFQTCYNLCRLNKSRQEEAAQAGIIPCLQKVIETKSPLKQFALPILCDLASAGKSCRTMLWQHDGLAMYLKLLEDPYFQVSAMESIISWLQDETARVEDELVKTDSVNALLDCFVTAKANSFENLLDLFLKMTRLSTPITIALTKSSSFFKRIVDRLANNTKAVVRLNLLRILKTVCEVHPNRTMLVERYGLLGVVEGLSRGGGDGAVLVRELAREIVPVLKPALKPLGLKGRGSGGLGGSNRSDSPKPSLAPKRMRRTASEASAITIGSSGISTTTARSGKPKVRQKLDDIAWQADSGSGSGSRRN</sequence>
<accession>A0A0W0GAI4</accession>
<dbReference type="Proteomes" id="UP000054988">
    <property type="component" value="Unassembled WGS sequence"/>
</dbReference>
<evidence type="ECO:0000259" key="9">
    <source>
        <dbReference type="PROSITE" id="PS50011"/>
    </source>
</evidence>
<keyword evidence="2" id="KW-0808">Transferase</keyword>
<dbReference type="PANTHER" id="PTHR48012:SF26">
    <property type="entry name" value="SERINE_THREONINE-PROTEIN KINASE DDB_G0283821-RELATED"/>
    <property type="match status" value="1"/>
</dbReference>
<dbReference type="FunFam" id="1.10.510.10:FF:000946">
    <property type="entry name" value="Probable serine/threonine-protein kinase DDB_G0284251"/>
    <property type="match status" value="1"/>
</dbReference>
<dbReference type="EC" id="2.7.11.1" evidence="1"/>
<comment type="similarity">
    <text evidence="6">Belongs to the protein kinase superfamily. STE Ser/Thr protein kinase family.</text>
</comment>
<dbReference type="Pfam" id="PF00069">
    <property type="entry name" value="Pkinase"/>
    <property type="match status" value="1"/>
</dbReference>
<feature type="region of interest" description="Disordered" evidence="8">
    <location>
        <begin position="1213"/>
        <end position="1289"/>
    </location>
</feature>
<dbReference type="PANTHER" id="PTHR48012">
    <property type="entry name" value="STERILE20-LIKE KINASE, ISOFORM B-RELATED"/>
    <property type="match status" value="1"/>
</dbReference>
<dbReference type="CDD" id="cd06627">
    <property type="entry name" value="STKc_Cdc7_like"/>
    <property type="match status" value="1"/>
</dbReference>
<evidence type="ECO:0000256" key="2">
    <source>
        <dbReference type="ARBA" id="ARBA00022679"/>
    </source>
</evidence>
<evidence type="ECO:0000256" key="5">
    <source>
        <dbReference type="ARBA" id="ARBA00022840"/>
    </source>
</evidence>
<dbReference type="FunFam" id="3.30.200.20:FF:000042">
    <property type="entry name" value="Aurora kinase A"/>
    <property type="match status" value="1"/>
</dbReference>
<reference evidence="10 11" key="1">
    <citation type="submission" date="2015-12" db="EMBL/GenBank/DDBJ databases">
        <title>Draft genome sequence of Moniliophthora roreri, the causal agent of frosty pod rot of cacao.</title>
        <authorList>
            <person name="Aime M.C."/>
            <person name="Diaz-Valderrama J.R."/>
            <person name="Kijpornyongpan T."/>
            <person name="Phillips-Mora W."/>
        </authorList>
    </citation>
    <scope>NUCLEOTIDE SEQUENCE [LARGE SCALE GENOMIC DNA]</scope>
    <source>
        <strain evidence="10 11">MCA 2952</strain>
    </source>
</reference>
<feature type="compositionally biased region" description="Low complexity" evidence="8">
    <location>
        <begin position="541"/>
        <end position="564"/>
    </location>
</feature>
<dbReference type="InterPro" id="IPR016024">
    <property type="entry name" value="ARM-type_fold"/>
</dbReference>
<feature type="compositionally biased region" description="Low complexity" evidence="8">
    <location>
        <begin position="1243"/>
        <end position="1262"/>
    </location>
</feature>
<feature type="domain" description="Protein kinase" evidence="9">
    <location>
        <begin position="24"/>
        <end position="276"/>
    </location>
</feature>
<dbReference type="GO" id="GO:0005737">
    <property type="term" value="C:cytoplasm"/>
    <property type="evidence" value="ECO:0007669"/>
    <property type="project" value="TreeGrafter"/>
</dbReference>
<evidence type="ECO:0000256" key="4">
    <source>
        <dbReference type="ARBA" id="ARBA00022741"/>
    </source>
</evidence>